<evidence type="ECO:0000256" key="1">
    <source>
        <dbReference type="ARBA" id="ARBA00022723"/>
    </source>
</evidence>
<keyword evidence="1" id="KW-0479">Metal-binding</keyword>
<protein>
    <recommendedName>
        <fullName evidence="6">RING-type domain-containing protein</fullName>
    </recommendedName>
</protein>
<dbReference type="InterPro" id="IPR001841">
    <property type="entry name" value="Znf_RING"/>
</dbReference>
<feature type="domain" description="RING-type" evidence="6">
    <location>
        <begin position="491"/>
        <end position="531"/>
    </location>
</feature>
<dbReference type="CDD" id="cd16526">
    <property type="entry name" value="RING-HC_PEX2"/>
    <property type="match status" value="1"/>
</dbReference>
<feature type="region of interest" description="Disordered" evidence="5">
    <location>
        <begin position="418"/>
        <end position="444"/>
    </location>
</feature>
<keyword evidence="3" id="KW-0862">Zinc</keyword>
<dbReference type="SUPFAM" id="SSF57850">
    <property type="entry name" value="RING/U-box"/>
    <property type="match status" value="1"/>
</dbReference>
<feature type="compositionally biased region" description="Polar residues" evidence="5">
    <location>
        <begin position="229"/>
        <end position="246"/>
    </location>
</feature>
<dbReference type="PROSITE" id="PS00518">
    <property type="entry name" value="ZF_RING_1"/>
    <property type="match status" value="1"/>
</dbReference>
<comment type="caution">
    <text evidence="7">The sequence shown here is derived from an EMBL/GenBank/DDBJ whole genome shotgun (WGS) entry which is preliminary data.</text>
</comment>
<proteinExistence type="predicted"/>
<gene>
    <name evidence="7" type="ORF">ACHAWU_004196</name>
</gene>
<organism evidence="7 8">
    <name type="scientific">Discostella pseudostelligera</name>
    <dbReference type="NCBI Taxonomy" id="259834"/>
    <lineage>
        <taxon>Eukaryota</taxon>
        <taxon>Sar</taxon>
        <taxon>Stramenopiles</taxon>
        <taxon>Ochrophyta</taxon>
        <taxon>Bacillariophyta</taxon>
        <taxon>Coscinodiscophyceae</taxon>
        <taxon>Thalassiosirophycidae</taxon>
        <taxon>Stephanodiscales</taxon>
        <taxon>Stephanodiscaceae</taxon>
        <taxon>Discostella</taxon>
    </lineage>
</organism>
<evidence type="ECO:0000313" key="7">
    <source>
        <dbReference type="EMBL" id="KAL3758115.1"/>
    </source>
</evidence>
<keyword evidence="2 4" id="KW-0863">Zinc-finger</keyword>
<keyword evidence="8" id="KW-1185">Reference proteome</keyword>
<feature type="compositionally biased region" description="Basic and acidic residues" evidence="5">
    <location>
        <begin position="431"/>
        <end position="442"/>
    </location>
</feature>
<reference evidence="7 8" key="1">
    <citation type="submission" date="2024-10" db="EMBL/GenBank/DDBJ databases">
        <title>Updated reference genomes for cyclostephanoid diatoms.</title>
        <authorList>
            <person name="Roberts W.R."/>
            <person name="Alverson A.J."/>
        </authorList>
    </citation>
    <scope>NUCLEOTIDE SEQUENCE [LARGE SCALE GENOMIC DNA]</scope>
    <source>
        <strain evidence="7 8">AJA232-27</strain>
    </source>
</reference>
<sequence>MTATIEFAAAAAPSGTATAISTVRPPPAPVRRDNAAASTSPLPPSISSHYHRGDPLDIPLIDHHLLTQLLFPRLVSAMQLAFPQVYLDWTTASASNNNHYKTLRWKRIAEGILRTCLIVGSCRRIIVRHHQASSQQKEVSVITPAMHNLGMQIRPVSSTSRGNAIDKNHTSGVLNLLQQYAKVGTLILATVILPTIYKELKLYRKRQLEEHDRQLRLDDIRREEHQLFHSLSSSARSPANTGVSDTDNPHHPRDHHHHNSSNSIIQQRAQKRQSHLLTYLIDTTIGMGEVFLPPLQLVNYVMYLWGRSCTPQLGMLLAGWEYCHLDTISVDANHDDDDGGGGIGEESHHHHQNHQRHVNFQYAHRRLVVEEGLRAVSMILPPALPSHLRIGDGTVGGNSATAATVAGNNHRADGAVGAATEGRQHGTGSDSTERAVDDDNTSRRRSGWTIMRKKILSFMGVIDDEDDNNATSATAAPTSSTSEARRYSLTCSMCHMENPSIPYIASCGHCYCYLCLRMAVTDNLSFRCVDCGSMIVSSARPKVEAFIR</sequence>
<dbReference type="Gene3D" id="3.30.40.10">
    <property type="entry name" value="Zinc/RING finger domain, C3HC4 (zinc finger)"/>
    <property type="match status" value="1"/>
</dbReference>
<evidence type="ECO:0000256" key="4">
    <source>
        <dbReference type="PROSITE-ProRule" id="PRU00175"/>
    </source>
</evidence>
<dbReference type="InterPro" id="IPR013083">
    <property type="entry name" value="Znf_RING/FYVE/PHD"/>
</dbReference>
<evidence type="ECO:0000259" key="6">
    <source>
        <dbReference type="PROSITE" id="PS50089"/>
    </source>
</evidence>
<dbReference type="InterPro" id="IPR017907">
    <property type="entry name" value="Znf_RING_CS"/>
</dbReference>
<evidence type="ECO:0000256" key="5">
    <source>
        <dbReference type="SAM" id="MobiDB-lite"/>
    </source>
</evidence>
<name>A0ABD3MC87_9STRA</name>
<evidence type="ECO:0000313" key="8">
    <source>
        <dbReference type="Proteomes" id="UP001530293"/>
    </source>
</evidence>
<dbReference type="Proteomes" id="UP001530293">
    <property type="component" value="Unassembled WGS sequence"/>
</dbReference>
<evidence type="ECO:0000256" key="2">
    <source>
        <dbReference type="ARBA" id="ARBA00022771"/>
    </source>
</evidence>
<accession>A0ABD3MC87</accession>
<evidence type="ECO:0000256" key="3">
    <source>
        <dbReference type="ARBA" id="ARBA00022833"/>
    </source>
</evidence>
<dbReference type="InterPro" id="IPR045859">
    <property type="entry name" value="RING-HC_PEX2"/>
</dbReference>
<dbReference type="AlphaFoldDB" id="A0ABD3MC87"/>
<dbReference type="EMBL" id="JALLBG020000240">
    <property type="protein sequence ID" value="KAL3758115.1"/>
    <property type="molecule type" value="Genomic_DNA"/>
</dbReference>
<feature type="region of interest" description="Disordered" evidence="5">
    <location>
        <begin position="18"/>
        <end position="48"/>
    </location>
</feature>
<dbReference type="PROSITE" id="PS50089">
    <property type="entry name" value="ZF_RING_2"/>
    <property type="match status" value="1"/>
</dbReference>
<dbReference type="GO" id="GO:0008270">
    <property type="term" value="F:zinc ion binding"/>
    <property type="evidence" value="ECO:0007669"/>
    <property type="project" value="UniProtKB-KW"/>
</dbReference>
<feature type="region of interest" description="Disordered" evidence="5">
    <location>
        <begin position="228"/>
        <end position="267"/>
    </location>
</feature>
<feature type="compositionally biased region" description="Polar residues" evidence="5">
    <location>
        <begin position="36"/>
        <end position="48"/>
    </location>
</feature>